<dbReference type="OrthoDB" id="613763at2759"/>
<gene>
    <name evidence="6" type="ORF">BXYJ_LOCUS1460</name>
</gene>
<evidence type="ECO:0000256" key="4">
    <source>
        <dbReference type="ARBA" id="ARBA00023163"/>
    </source>
</evidence>
<reference evidence="6" key="2">
    <citation type="submission" date="2020-09" db="EMBL/GenBank/DDBJ databases">
        <authorList>
            <person name="Kikuchi T."/>
        </authorList>
    </citation>
    <scope>NUCLEOTIDE SEQUENCE</scope>
    <source>
        <strain evidence="6">Ka4C1</strain>
    </source>
</reference>
<keyword evidence="3" id="KW-0240">DNA-directed RNA polymerase</keyword>
<keyword evidence="5" id="KW-0539">Nucleus</keyword>
<dbReference type="EMBL" id="CAJFDI010000001">
    <property type="protein sequence ID" value="CAD5209473.1"/>
    <property type="molecule type" value="Genomic_DNA"/>
</dbReference>
<dbReference type="GO" id="GO:0005737">
    <property type="term" value="C:cytoplasm"/>
    <property type="evidence" value="ECO:0007669"/>
    <property type="project" value="UniProtKB-ARBA"/>
</dbReference>
<dbReference type="FunFam" id="1.10.10.10:FF:000116">
    <property type="entry name" value="DNA-directed RNA polymerase III subunit RPC6"/>
    <property type="match status" value="1"/>
</dbReference>
<evidence type="ECO:0000256" key="1">
    <source>
        <dbReference type="ARBA" id="ARBA00004123"/>
    </source>
</evidence>
<dbReference type="InterPro" id="IPR007832">
    <property type="entry name" value="RNA_pol_Rpc34"/>
</dbReference>
<evidence type="ECO:0000313" key="9">
    <source>
        <dbReference type="WBParaSite" id="BXY_1220100.1"/>
    </source>
</evidence>
<name>A0A1I7SGN6_BURXY</name>
<proteinExistence type="inferred from homology"/>
<dbReference type="InterPro" id="IPR036390">
    <property type="entry name" value="WH_DNA-bd_sf"/>
</dbReference>
<dbReference type="PANTHER" id="PTHR12780">
    <property type="entry name" value="RNA POLYMERASE III DNA DIRECTED , 39KD SUBUNIT-RELATED"/>
    <property type="match status" value="1"/>
</dbReference>
<evidence type="ECO:0000256" key="2">
    <source>
        <dbReference type="ARBA" id="ARBA00011038"/>
    </source>
</evidence>
<dbReference type="WBParaSite" id="BXY_1220100.1">
    <property type="protein sequence ID" value="BXY_1220100.1"/>
    <property type="gene ID" value="BXY_1220100"/>
</dbReference>
<evidence type="ECO:0000313" key="8">
    <source>
        <dbReference type="Proteomes" id="UP000659654"/>
    </source>
</evidence>
<dbReference type="GO" id="GO:0006383">
    <property type="term" value="P:transcription by RNA polymerase III"/>
    <property type="evidence" value="ECO:0007669"/>
    <property type="project" value="InterPro"/>
</dbReference>
<dbReference type="eggNOG" id="KOG3233">
    <property type="taxonomic scope" value="Eukaryota"/>
</dbReference>
<dbReference type="Gene3D" id="1.10.10.10">
    <property type="entry name" value="Winged helix-like DNA-binding domain superfamily/Winged helix DNA-binding domain"/>
    <property type="match status" value="2"/>
</dbReference>
<dbReference type="Proteomes" id="UP000659654">
    <property type="component" value="Unassembled WGS sequence"/>
</dbReference>
<dbReference type="InterPro" id="IPR016049">
    <property type="entry name" value="RNA_pol_Rpc34-like"/>
</dbReference>
<keyword evidence="4" id="KW-0804">Transcription</keyword>
<dbReference type="Pfam" id="PF05158">
    <property type="entry name" value="RNA_pol_Rpc34"/>
    <property type="match status" value="1"/>
</dbReference>
<protein>
    <submittedName>
        <fullName evidence="6">(pine wood nematode) hypothetical protein</fullName>
    </submittedName>
</protein>
<evidence type="ECO:0000256" key="3">
    <source>
        <dbReference type="ARBA" id="ARBA00022478"/>
    </source>
</evidence>
<sequence>MEGNSSDCKMEVELLKQLQSRKEGISNTELATMSPHLDAQGRLELINKIMSTGDVELLQIAGTNDFILQYRKSVLPIDAPAEEHLVYSIVERADKNGVWIRDIRDTSGLSDTQLRRVLKSLEQKRLVKSVKAVGTTKKCYILFNIDADDSLTGGTFYSDQQLDSQFVQTLIQVCVTMLQKVRTTAEDNNPTDKRKKIEDSFVSSDVVGKYIHDKAISKVELSVSDVESILDIAVLDGKLEKRFVGDYTLFSMPHGAGMPTRASYFPREL</sequence>
<evidence type="ECO:0000313" key="6">
    <source>
        <dbReference type="EMBL" id="CAD5209473.1"/>
    </source>
</evidence>
<evidence type="ECO:0000313" key="7">
    <source>
        <dbReference type="Proteomes" id="UP000095284"/>
    </source>
</evidence>
<comment type="similarity">
    <text evidence="2">Belongs to the eukaryotic RPC34/RPC39 RNA polymerase subunit family.</text>
</comment>
<accession>A0A1I7SGN6</accession>
<dbReference type="SMR" id="A0A1I7SGN6"/>
<dbReference type="EMBL" id="CAJFCV020000001">
    <property type="protein sequence ID" value="CAG9084563.1"/>
    <property type="molecule type" value="Genomic_DNA"/>
</dbReference>
<keyword evidence="8" id="KW-1185">Reference proteome</keyword>
<dbReference type="SUPFAM" id="SSF46785">
    <property type="entry name" value="Winged helix' DNA-binding domain"/>
    <property type="match status" value="2"/>
</dbReference>
<reference evidence="9" key="1">
    <citation type="submission" date="2016-11" db="UniProtKB">
        <authorList>
            <consortium name="WormBaseParasite"/>
        </authorList>
    </citation>
    <scope>IDENTIFICATION</scope>
</reference>
<comment type="subcellular location">
    <subcellularLocation>
        <location evidence="1">Nucleus</location>
    </subcellularLocation>
</comment>
<dbReference type="Proteomes" id="UP000582659">
    <property type="component" value="Unassembled WGS sequence"/>
</dbReference>
<evidence type="ECO:0000256" key="5">
    <source>
        <dbReference type="ARBA" id="ARBA00023242"/>
    </source>
</evidence>
<dbReference type="AlphaFoldDB" id="A0A1I7SGN6"/>
<organism evidence="7 9">
    <name type="scientific">Bursaphelenchus xylophilus</name>
    <name type="common">Pinewood nematode worm</name>
    <name type="synonym">Aphelenchoides xylophilus</name>
    <dbReference type="NCBI Taxonomy" id="6326"/>
    <lineage>
        <taxon>Eukaryota</taxon>
        <taxon>Metazoa</taxon>
        <taxon>Ecdysozoa</taxon>
        <taxon>Nematoda</taxon>
        <taxon>Chromadorea</taxon>
        <taxon>Rhabditida</taxon>
        <taxon>Tylenchina</taxon>
        <taxon>Tylenchomorpha</taxon>
        <taxon>Aphelenchoidea</taxon>
        <taxon>Aphelenchoididae</taxon>
        <taxon>Bursaphelenchus</taxon>
    </lineage>
</organism>
<dbReference type="GO" id="GO:0005666">
    <property type="term" value="C:RNA polymerase III complex"/>
    <property type="evidence" value="ECO:0007669"/>
    <property type="project" value="InterPro"/>
</dbReference>
<dbReference type="Proteomes" id="UP000095284">
    <property type="component" value="Unplaced"/>
</dbReference>
<dbReference type="GO" id="GO:0005654">
    <property type="term" value="C:nucleoplasm"/>
    <property type="evidence" value="ECO:0007669"/>
    <property type="project" value="UniProtKB-ARBA"/>
</dbReference>
<dbReference type="InterPro" id="IPR036388">
    <property type="entry name" value="WH-like_DNA-bd_sf"/>
</dbReference>